<feature type="transmembrane region" description="Helical" evidence="7">
    <location>
        <begin position="116"/>
        <end position="139"/>
    </location>
</feature>
<dbReference type="Proteomes" id="UP000320653">
    <property type="component" value="Unassembled WGS sequence"/>
</dbReference>
<dbReference type="InterPro" id="IPR051393">
    <property type="entry name" value="ABC_transporter_permease"/>
</dbReference>
<evidence type="ECO:0000256" key="6">
    <source>
        <dbReference type="ARBA" id="ARBA00023136"/>
    </source>
</evidence>
<organism evidence="9 10">
    <name type="scientific">Neorhizobium alkalisoli</name>
    <dbReference type="NCBI Taxonomy" id="528178"/>
    <lineage>
        <taxon>Bacteria</taxon>
        <taxon>Pseudomonadati</taxon>
        <taxon>Pseudomonadota</taxon>
        <taxon>Alphaproteobacteria</taxon>
        <taxon>Hyphomicrobiales</taxon>
        <taxon>Rhizobiaceae</taxon>
        <taxon>Rhizobium/Agrobacterium group</taxon>
        <taxon>Neorhizobium</taxon>
    </lineage>
</organism>
<keyword evidence="4 7" id="KW-0812">Transmembrane</keyword>
<evidence type="ECO:0000313" key="10">
    <source>
        <dbReference type="Proteomes" id="UP000320653"/>
    </source>
</evidence>
<evidence type="ECO:0000256" key="2">
    <source>
        <dbReference type="ARBA" id="ARBA00022448"/>
    </source>
</evidence>
<feature type="transmembrane region" description="Helical" evidence="7">
    <location>
        <begin position="213"/>
        <end position="238"/>
    </location>
</feature>
<feature type="transmembrane region" description="Helical" evidence="7">
    <location>
        <begin position="167"/>
        <end position="192"/>
    </location>
</feature>
<protein>
    <submittedName>
        <fullName evidence="9">Carbohydrate ABC transporter membrane protein 1 (CUT1 family)</fullName>
    </submittedName>
</protein>
<dbReference type="GO" id="GO:0005886">
    <property type="term" value="C:plasma membrane"/>
    <property type="evidence" value="ECO:0007669"/>
    <property type="project" value="UniProtKB-SubCell"/>
</dbReference>
<name>A0A561R9E4_9HYPH</name>
<feature type="domain" description="ABC transmembrane type-1" evidence="8">
    <location>
        <begin position="80"/>
        <end position="295"/>
    </location>
</feature>
<dbReference type="PROSITE" id="PS50928">
    <property type="entry name" value="ABC_TM1"/>
    <property type="match status" value="1"/>
</dbReference>
<comment type="similarity">
    <text evidence="7">Belongs to the binding-protein-dependent transport system permease family.</text>
</comment>
<dbReference type="GO" id="GO:0055085">
    <property type="term" value="P:transmembrane transport"/>
    <property type="evidence" value="ECO:0007669"/>
    <property type="project" value="InterPro"/>
</dbReference>
<feature type="transmembrane region" description="Helical" evidence="7">
    <location>
        <begin position="20"/>
        <end position="47"/>
    </location>
</feature>
<keyword evidence="2 7" id="KW-0813">Transport</keyword>
<dbReference type="CDD" id="cd06261">
    <property type="entry name" value="TM_PBP2"/>
    <property type="match status" value="1"/>
</dbReference>
<evidence type="ECO:0000259" key="8">
    <source>
        <dbReference type="PROSITE" id="PS50928"/>
    </source>
</evidence>
<evidence type="ECO:0000256" key="5">
    <source>
        <dbReference type="ARBA" id="ARBA00022989"/>
    </source>
</evidence>
<reference evidence="9 10" key="1">
    <citation type="submission" date="2019-06" db="EMBL/GenBank/DDBJ databases">
        <title>Sorghum-associated microbial communities from plants grown in Nebraska, USA.</title>
        <authorList>
            <person name="Schachtman D."/>
        </authorList>
    </citation>
    <scope>NUCLEOTIDE SEQUENCE [LARGE SCALE GENOMIC DNA]</scope>
    <source>
        <strain evidence="9 10">1225</strain>
    </source>
</reference>
<evidence type="ECO:0000313" key="9">
    <source>
        <dbReference type="EMBL" id="TWF59229.1"/>
    </source>
</evidence>
<evidence type="ECO:0000256" key="1">
    <source>
        <dbReference type="ARBA" id="ARBA00004651"/>
    </source>
</evidence>
<keyword evidence="5 7" id="KW-1133">Transmembrane helix</keyword>
<evidence type="ECO:0000256" key="3">
    <source>
        <dbReference type="ARBA" id="ARBA00022475"/>
    </source>
</evidence>
<comment type="caution">
    <text evidence="9">The sequence shown here is derived from an EMBL/GenBank/DDBJ whole genome shotgun (WGS) entry which is preliminary data.</text>
</comment>
<gene>
    <name evidence="9" type="ORF">FHW37_1011035</name>
</gene>
<dbReference type="AlphaFoldDB" id="A0A561R9E4"/>
<evidence type="ECO:0000256" key="4">
    <source>
        <dbReference type="ARBA" id="ARBA00022692"/>
    </source>
</evidence>
<dbReference type="SUPFAM" id="SSF161098">
    <property type="entry name" value="MetI-like"/>
    <property type="match status" value="1"/>
</dbReference>
<dbReference type="InterPro" id="IPR000515">
    <property type="entry name" value="MetI-like"/>
</dbReference>
<proteinExistence type="inferred from homology"/>
<dbReference type="Pfam" id="PF00528">
    <property type="entry name" value="BPD_transp_1"/>
    <property type="match status" value="1"/>
</dbReference>
<comment type="subcellular location">
    <subcellularLocation>
        <location evidence="1 7">Cell membrane</location>
        <topology evidence="1 7">Multi-pass membrane protein</topology>
    </subcellularLocation>
</comment>
<dbReference type="PANTHER" id="PTHR30193:SF37">
    <property type="entry name" value="INNER MEMBRANE ABC TRANSPORTER PERMEASE PROTEIN YCJO"/>
    <property type="match status" value="1"/>
</dbReference>
<accession>A0A561R9E4</accession>
<dbReference type="RefSeq" id="WP_186458148.1">
    <property type="nucleotide sequence ID" value="NZ_VIWP01000001.1"/>
</dbReference>
<keyword evidence="6 7" id="KW-0472">Membrane</keyword>
<feature type="transmembrane region" description="Helical" evidence="7">
    <location>
        <begin position="83"/>
        <end position="104"/>
    </location>
</feature>
<feature type="transmembrane region" description="Helical" evidence="7">
    <location>
        <begin position="271"/>
        <end position="296"/>
    </location>
</feature>
<dbReference type="PANTHER" id="PTHR30193">
    <property type="entry name" value="ABC TRANSPORTER PERMEASE PROTEIN"/>
    <property type="match status" value="1"/>
</dbReference>
<dbReference type="Gene3D" id="1.10.3720.10">
    <property type="entry name" value="MetI-like"/>
    <property type="match status" value="1"/>
</dbReference>
<dbReference type="EMBL" id="VIWP01000001">
    <property type="protein sequence ID" value="TWF59229.1"/>
    <property type="molecule type" value="Genomic_DNA"/>
</dbReference>
<keyword evidence="3" id="KW-1003">Cell membrane</keyword>
<keyword evidence="10" id="KW-1185">Reference proteome</keyword>
<dbReference type="InterPro" id="IPR035906">
    <property type="entry name" value="MetI-like_sf"/>
</dbReference>
<evidence type="ECO:0000256" key="7">
    <source>
        <dbReference type="RuleBase" id="RU363032"/>
    </source>
</evidence>
<sequence length="306" mass="34112">MTSWRRWSRPDPMHSRLRLLAPYLFVGPAVLSVAIFLYGPLIASALLSVLDWNLLSSDISFVGTANYTAAFGNADFRLAAWNTVLYCAILIPAEIVLPLILALMIHSVRKSPIQGLYRGSLFLPTIVAYSVASIAWSWLFNPVNGLFNEILGFFGFPPSRWHTDPNLALLCVCLVTFWKTFGLNMLLWLAALSNLPHELREASQLDGAGPRRHFFTISLPLMAPTAFFISVTTFFHVLDDIVGVIDVLTHGGPAGRSSSVLYFLWQQGLRFFQFGPASAIAMIIIVLVLTVTWLQFRVAERETHKA</sequence>